<feature type="transmembrane region" description="Helical" evidence="1">
    <location>
        <begin position="6"/>
        <end position="24"/>
    </location>
</feature>
<protein>
    <submittedName>
        <fullName evidence="2">Uncharacterized protein</fullName>
    </submittedName>
</protein>
<proteinExistence type="predicted"/>
<keyword evidence="1" id="KW-0812">Transmembrane</keyword>
<evidence type="ECO:0000313" key="2">
    <source>
        <dbReference type="EMBL" id="EGP82503.1"/>
    </source>
</evidence>
<accession>F9XPQ9</accession>
<dbReference type="InParanoid" id="F9XPQ9"/>
<dbReference type="HOGENOM" id="CLU_2414993_0_0_1"/>
<gene>
    <name evidence="2" type="ORF">MYCGRDRAFT_106454</name>
</gene>
<dbReference type="AlphaFoldDB" id="F9XPQ9"/>
<dbReference type="Proteomes" id="UP000008062">
    <property type="component" value="Chromosome 13"/>
</dbReference>
<name>F9XPQ9_ZYMTI</name>
<sequence length="92" mass="10201">MVVTFGTALDVCVVVFICCGILSCSETGLQRRKFLDGEVGTSILKNEMSAHLELVNVRAWMKAGPVENTHARLFQHALRKVDSFNKFSVAEE</sequence>
<evidence type="ECO:0000256" key="1">
    <source>
        <dbReference type="SAM" id="Phobius"/>
    </source>
</evidence>
<dbReference type="KEGG" id="ztr:MYCGRDRAFT_106454"/>
<keyword evidence="1" id="KW-1133">Transmembrane helix</keyword>
<reference evidence="2 3" key="1">
    <citation type="journal article" date="2011" name="PLoS Genet.">
        <title>Finished genome of the fungal wheat pathogen Mycosphaerella graminicola reveals dispensome structure, chromosome plasticity, and stealth pathogenesis.</title>
        <authorList>
            <person name="Goodwin S.B."/>
            <person name="Ben M'barek S."/>
            <person name="Dhillon B."/>
            <person name="Wittenberg A.H.J."/>
            <person name="Crane C.F."/>
            <person name="Hane J.K."/>
            <person name="Foster A.J."/>
            <person name="Van der Lee T.A.J."/>
            <person name="Grimwood J."/>
            <person name="Aerts A."/>
            <person name="Antoniw J."/>
            <person name="Bailey A."/>
            <person name="Bluhm B."/>
            <person name="Bowler J."/>
            <person name="Bristow J."/>
            <person name="van der Burgt A."/>
            <person name="Canto-Canche B."/>
            <person name="Churchill A.C.L."/>
            <person name="Conde-Ferraez L."/>
            <person name="Cools H.J."/>
            <person name="Coutinho P.M."/>
            <person name="Csukai M."/>
            <person name="Dehal P."/>
            <person name="De Wit P."/>
            <person name="Donzelli B."/>
            <person name="van de Geest H.C."/>
            <person name="van Ham R.C.H.J."/>
            <person name="Hammond-Kosack K.E."/>
            <person name="Henrissat B."/>
            <person name="Kilian A."/>
            <person name="Kobayashi A.K."/>
            <person name="Koopmann E."/>
            <person name="Kourmpetis Y."/>
            <person name="Kuzniar A."/>
            <person name="Lindquist E."/>
            <person name="Lombard V."/>
            <person name="Maliepaard C."/>
            <person name="Martins N."/>
            <person name="Mehrabi R."/>
            <person name="Nap J.P.H."/>
            <person name="Ponomarenko A."/>
            <person name="Rudd J.J."/>
            <person name="Salamov A."/>
            <person name="Schmutz J."/>
            <person name="Schouten H.J."/>
            <person name="Shapiro H."/>
            <person name="Stergiopoulos I."/>
            <person name="Torriani S.F.F."/>
            <person name="Tu H."/>
            <person name="de Vries R.P."/>
            <person name="Waalwijk C."/>
            <person name="Ware S.B."/>
            <person name="Wiebenga A."/>
            <person name="Zwiers L.-H."/>
            <person name="Oliver R.P."/>
            <person name="Grigoriev I.V."/>
            <person name="Kema G.H.J."/>
        </authorList>
    </citation>
    <scope>NUCLEOTIDE SEQUENCE [LARGE SCALE GENOMIC DNA]</scope>
    <source>
        <strain evidence="3">CBS 115943 / IPO323</strain>
    </source>
</reference>
<dbReference type="EMBL" id="CM001208">
    <property type="protein sequence ID" value="EGP82503.1"/>
    <property type="molecule type" value="Genomic_DNA"/>
</dbReference>
<dbReference type="RefSeq" id="XP_003847527.1">
    <property type="nucleotide sequence ID" value="XM_003847479.1"/>
</dbReference>
<keyword evidence="1" id="KW-0472">Membrane</keyword>
<evidence type="ECO:0000313" key="3">
    <source>
        <dbReference type="Proteomes" id="UP000008062"/>
    </source>
</evidence>
<dbReference type="GeneID" id="13400826"/>
<organism evidence="2 3">
    <name type="scientific">Zymoseptoria tritici (strain CBS 115943 / IPO323)</name>
    <name type="common">Speckled leaf blotch fungus</name>
    <name type="synonym">Septoria tritici</name>
    <dbReference type="NCBI Taxonomy" id="336722"/>
    <lineage>
        <taxon>Eukaryota</taxon>
        <taxon>Fungi</taxon>
        <taxon>Dikarya</taxon>
        <taxon>Ascomycota</taxon>
        <taxon>Pezizomycotina</taxon>
        <taxon>Dothideomycetes</taxon>
        <taxon>Dothideomycetidae</taxon>
        <taxon>Mycosphaerellales</taxon>
        <taxon>Mycosphaerellaceae</taxon>
        <taxon>Zymoseptoria</taxon>
    </lineage>
</organism>
<keyword evidence="3" id="KW-1185">Reference proteome</keyword>